<evidence type="ECO:0000313" key="1">
    <source>
        <dbReference type="EMBL" id="GFY10220.1"/>
    </source>
</evidence>
<keyword evidence="2" id="KW-1185">Reference proteome</keyword>
<dbReference type="EMBL" id="BMAU01021296">
    <property type="protein sequence ID" value="GFY10220.1"/>
    <property type="molecule type" value="Genomic_DNA"/>
</dbReference>
<sequence>MCKAVIYYCERKILSGIDISEKAGKVSKTTNPLDVQRLPAPLKTLNSPLPRRCLTWFKQRRGEGKQLFCMILLTPLISTAEISEYFLNWHVICRVVDFNLQMRLKEHQAELKDMVKNEFQKCFDELYKRWQKCAVARGSYLWRGCVSTT</sequence>
<evidence type="ECO:0000313" key="2">
    <source>
        <dbReference type="Proteomes" id="UP000887159"/>
    </source>
</evidence>
<protein>
    <submittedName>
        <fullName evidence="1">Uncharacterized protein</fullName>
    </submittedName>
</protein>
<dbReference type="AlphaFoldDB" id="A0A8X6VL53"/>
<gene>
    <name evidence="1" type="ORF">TNCV_2628991</name>
</gene>
<dbReference type="Proteomes" id="UP000887159">
    <property type="component" value="Unassembled WGS sequence"/>
</dbReference>
<reference evidence="1" key="1">
    <citation type="submission" date="2020-08" db="EMBL/GenBank/DDBJ databases">
        <title>Multicomponent nature underlies the extraordinary mechanical properties of spider dragline silk.</title>
        <authorList>
            <person name="Kono N."/>
            <person name="Nakamura H."/>
            <person name="Mori M."/>
            <person name="Yoshida Y."/>
            <person name="Ohtoshi R."/>
            <person name="Malay A.D."/>
            <person name="Moran D.A.P."/>
            <person name="Tomita M."/>
            <person name="Numata K."/>
            <person name="Arakawa K."/>
        </authorList>
    </citation>
    <scope>NUCLEOTIDE SEQUENCE</scope>
</reference>
<comment type="caution">
    <text evidence="1">The sequence shown here is derived from an EMBL/GenBank/DDBJ whole genome shotgun (WGS) entry which is preliminary data.</text>
</comment>
<name>A0A8X6VL53_TRICX</name>
<proteinExistence type="predicted"/>
<organism evidence="1 2">
    <name type="scientific">Trichonephila clavipes</name>
    <name type="common">Golden silk orbweaver</name>
    <name type="synonym">Nephila clavipes</name>
    <dbReference type="NCBI Taxonomy" id="2585209"/>
    <lineage>
        <taxon>Eukaryota</taxon>
        <taxon>Metazoa</taxon>
        <taxon>Ecdysozoa</taxon>
        <taxon>Arthropoda</taxon>
        <taxon>Chelicerata</taxon>
        <taxon>Arachnida</taxon>
        <taxon>Araneae</taxon>
        <taxon>Araneomorphae</taxon>
        <taxon>Entelegynae</taxon>
        <taxon>Araneoidea</taxon>
        <taxon>Nephilidae</taxon>
        <taxon>Trichonephila</taxon>
    </lineage>
</organism>
<accession>A0A8X6VL53</accession>